<gene>
    <name evidence="1" type="ORF">fugu_008978</name>
</gene>
<accession>A0A4Z2B1R1</accession>
<reference evidence="1 2" key="1">
    <citation type="submission" date="2019-04" db="EMBL/GenBank/DDBJ databases">
        <title>The sequence and de novo assembly of Takifugu bimaculatus genome using PacBio and Hi-C technologies.</title>
        <authorList>
            <person name="Xu P."/>
            <person name="Liu B."/>
            <person name="Zhou Z."/>
        </authorList>
    </citation>
    <scope>NUCLEOTIDE SEQUENCE [LARGE SCALE GENOMIC DNA]</scope>
    <source>
        <strain evidence="1">TB-2018</strain>
        <tissue evidence="1">Muscle</tissue>
    </source>
</reference>
<dbReference type="Proteomes" id="UP000516260">
    <property type="component" value="Chromosome 9"/>
</dbReference>
<dbReference type="AlphaFoldDB" id="A0A4Z2B1R1"/>
<evidence type="ECO:0000313" key="2">
    <source>
        <dbReference type="Proteomes" id="UP000516260"/>
    </source>
</evidence>
<protein>
    <submittedName>
        <fullName evidence="1">Uncharacterized protein</fullName>
    </submittedName>
</protein>
<name>A0A4Z2B1R1_9TELE</name>
<sequence>MIGPVTDTPVARTTHCVHYPPPQTPSWSVPQPCGTPLHVWDLSTDCPPLYRKTAKSLKIEPLCSVSVLHVAAGREQDYGVFAWILSKSESICSDTRFHVSHN</sequence>
<organism evidence="1 2">
    <name type="scientific">Takifugu bimaculatus</name>
    <dbReference type="NCBI Taxonomy" id="433685"/>
    <lineage>
        <taxon>Eukaryota</taxon>
        <taxon>Metazoa</taxon>
        <taxon>Chordata</taxon>
        <taxon>Craniata</taxon>
        <taxon>Vertebrata</taxon>
        <taxon>Euteleostomi</taxon>
        <taxon>Actinopterygii</taxon>
        <taxon>Neopterygii</taxon>
        <taxon>Teleostei</taxon>
        <taxon>Neoteleostei</taxon>
        <taxon>Acanthomorphata</taxon>
        <taxon>Eupercaria</taxon>
        <taxon>Tetraodontiformes</taxon>
        <taxon>Tetradontoidea</taxon>
        <taxon>Tetraodontidae</taxon>
        <taxon>Takifugu</taxon>
    </lineage>
</organism>
<evidence type="ECO:0000313" key="1">
    <source>
        <dbReference type="EMBL" id="TNM84800.1"/>
    </source>
</evidence>
<comment type="caution">
    <text evidence="1">The sequence shown here is derived from an EMBL/GenBank/DDBJ whole genome shotgun (WGS) entry which is preliminary data.</text>
</comment>
<keyword evidence="2" id="KW-1185">Reference proteome</keyword>
<dbReference type="EMBL" id="SWLE01000022">
    <property type="protein sequence ID" value="TNM84800.1"/>
    <property type="molecule type" value="Genomic_DNA"/>
</dbReference>
<proteinExistence type="predicted"/>